<evidence type="ECO:0000313" key="6">
    <source>
        <dbReference type="Proteomes" id="UP000295134"/>
    </source>
</evidence>
<organism evidence="2">
    <name type="scientific">Arsenophonus nasoniae</name>
    <name type="common">son-killer infecting Nasonia vitripennis</name>
    <dbReference type="NCBI Taxonomy" id="638"/>
    <lineage>
        <taxon>Bacteria</taxon>
        <taxon>Pseudomonadati</taxon>
        <taxon>Pseudomonadota</taxon>
        <taxon>Gammaproteobacteria</taxon>
        <taxon>Enterobacterales</taxon>
        <taxon>Morganellaceae</taxon>
        <taxon>Arsenophonus</taxon>
    </lineage>
</organism>
<evidence type="ECO:0000313" key="4">
    <source>
        <dbReference type="EMBL" id="WGL96632.1"/>
    </source>
</evidence>
<dbReference type="Proteomes" id="UP001177592">
    <property type="component" value="Chromosome"/>
</dbReference>
<sequence length="136" mass="16087">MTRINVIPPNELCDQHLLAEHRELTRIPNYIVKKEGHVVLSTLTSYTLGKGHVLFFRDKLLFLYLRYTSLHQECLNRGFSVTNKWPAKVKNYSHLWNNYQVTELDIMINKARIAERMPLKPRFTSHKNNIINKNLI</sequence>
<accession>D2TYX1</accession>
<gene>
    <name evidence="2" type="ORF">ARN_13550</name>
    <name evidence="3" type="ORF">ArsFIN_24400</name>
    <name evidence="4" type="ORF">QE207_08905</name>
    <name evidence="5" type="ORF">QE258_11125</name>
</gene>
<name>D2TYX1_9GAMM</name>
<keyword evidence="2" id="KW-0255">Endonuclease</keyword>
<dbReference type="Proteomes" id="UP001177597">
    <property type="component" value="Chromosome"/>
</dbReference>
<dbReference type="InterPro" id="IPR024796">
    <property type="entry name" value="T4_endonuc_V"/>
</dbReference>
<evidence type="ECO:0000256" key="1">
    <source>
        <dbReference type="PIRSR" id="PIRSR001000-1"/>
    </source>
</evidence>
<dbReference type="Pfam" id="PF03013">
    <property type="entry name" value="Pyr_excise"/>
    <property type="match status" value="1"/>
</dbReference>
<keyword evidence="2" id="KW-0378">Hydrolase</keyword>
<reference evidence="4" key="3">
    <citation type="submission" date="2023-04" db="EMBL/GenBank/DDBJ databases">
        <title>Genome dynamics across the evolutionary transition to endosymbiosis.</title>
        <authorList>
            <person name="Siozios S."/>
            <person name="Nadal-Jimenez P."/>
            <person name="Azagi T."/>
            <person name="Sprong H."/>
            <person name="Frost C.L."/>
            <person name="Parratt S.R."/>
            <person name="Taylor G."/>
            <person name="Brettell L."/>
            <person name="Lew K.C."/>
            <person name="Croft L."/>
            <person name="King K.C."/>
            <person name="Brockhurst M.A."/>
            <person name="Hypsa V."/>
            <person name="Novakova E."/>
            <person name="Darby A.C."/>
            <person name="Hurst G.D.D."/>
        </authorList>
    </citation>
    <scope>NUCLEOTIDE SEQUENCE</scope>
    <source>
        <strain evidence="4">AIh</strain>
        <strain evidence="5">ANv_CAN</strain>
    </source>
</reference>
<evidence type="ECO:0000313" key="2">
    <source>
        <dbReference type="EMBL" id="CBA72688.1"/>
    </source>
</evidence>
<keyword evidence="7" id="KW-1185">Reference proteome</keyword>
<dbReference type="EMBL" id="CP123498">
    <property type="protein sequence ID" value="WGL96632.1"/>
    <property type="molecule type" value="Genomic_DNA"/>
</dbReference>
<proteinExistence type="predicted"/>
<reference evidence="2" key="1">
    <citation type="journal article" date="2010" name="Insect Mol. Biol.">
        <title>The draft genome sequence of Arsenophonus nasoniae, son-killer bacterium of Nasonia vitripennis, reveals genes associated with virulence and symbiosis.</title>
        <authorList>
            <person name="Wilkes T."/>
            <person name="Darby A.C."/>
            <person name="Choi J."/>
            <person name="Colborne J.K."/>
            <person name="Werren J.H."/>
            <person name="Hurst G.D.D."/>
        </authorList>
    </citation>
    <scope>NUCLEOTIDE SEQUENCE</scope>
</reference>
<protein>
    <submittedName>
        <fullName evidence="2 4">Endonuclease</fullName>
    </submittedName>
    <submittedName>
        <fullName evidence="3">Pyrimidine dimer DNA glycosylase</fullName>
    </submittedName>
</protein>
<dbReference type="KEGG" id="ans:ArsFIN_24400"/>
<dbReference type="InterPro" id="IPR004260">
    <property type="entry name" value="Pyr-dimer_DNA_glycosylase"/>
</dbReference>
<evidence type="ECO:0000313" key="5">
    <source>
        <dbReference type="EMBL" id="WGM04206.1"/>
    </source>
</evidence>
<dbReference type="SUPFAM" id="SSF47077">
    <property type="entry name" value="T4 endonuclease V"/>
    <property type="match status" value="1"/>
</dbReference>
<feature type="active site" description="Proton acceptor" evidence="1">
    <location>
        <position position="23"/>
    </location>
</feature>
<dbReference type="GO" id="GO:0004519">
    <property type="term" value="F:endonuclease activity"/>
    <property type="evidence" value="ECO:0007669"/>
    <property type="project" value="UniProtKB-KW"/>
</dbReference>
<dbReference type="Proteomes" id="UP000295134">
    <property type="component" value="Chromosome"/>
</dbReference>
<dbReference type="PIRSF" id="PIRSF001000">
    <property type="entry name" value="PDG_ENDV"/>
    <property type="match status" value="1"/>
</dbReference>
<evidence type="ECO:0000313" key="3">
    <source>
        <dbReference type="EMBL" id="QBY43868.1"/>
    </source>
</evidence>
<evidence type="ECO:0000313" key="7">
    <source>
        <dbReference type="Proteomes" id="UP001177592"/>
    </source>
</evidence>
<dbReference type="Gene3D" id="1.10.440.10">
    <property type="entry name" value="T4 endonuclease V"/>
    <property type="match status" value="1"/>
</dbReference>
<dbReference type="RefSeq" id="WP_026822735.1">
    <property type="nucleotide sequence ID" value="NZ_CP123498.1"/>
</dbReference>
<reference evidence="3 6" key="2">
    <citation type="submission" date="2019-03" db="EMBL/GenBank/DDBJ databases">
        <title>Long-read sequencing reveals hyperdense prophage content in a complex bacterial symbiont genome.</title>
        <authorList>
            <person name="Frost C.L."/>
            <person name="Siozios S."/>
            <person name="Nadal-Jimenez P."/>
            <person name="Brockhurst M.A."/>
            <person name="King K.C."/>
            <person name="Darby A.C."/>
            <person name="Hurst G.D.D."/>
        </authorList>
    </citation>
    <scope>NUCLEOTIDE SEQUENCE [LARGE SCALE GENOMIC DNA]</scope>
    <source>
        <strain evidence="3 6">FIN</strain>
    </source>
</reference>
<dbReference type="EMBL" id="CP038613">
    <property type="protein sequence ID" value="QBY43868.1"/>
    <property type="molecule type" value="Genomic_DNA"/>
</dbReference>
<keyword evidence="2" id="KW-0540">Nuclease</keyword>
<dbReference type="AlphaFoldDB" id="D2TYX1"/>
<dbReference type="EMBL" id="CP123523">
    <property type="protein sequence ID" value="WGM04206.1"/>
    <property type="molecule type" value="Genomic_DNA"/>
</dbReference>
<dbReference type="EMBL" id="FN545185">
    <property type="protein sequence ID" value="CBA72688.1"/>
    <property type="molecule type" value="Genomic_DNA"/>
</dbReference>